<dbReference type="Gene3D" id="3.40.630.30">
    <property type="match status" value="1"/>
</dbReference>
<name>A0ABR7SHY2_9ACTN</name>
<dbReference type="InterPro" id="IPR000182">
    <property type="entry name" value="GNAT_dom"/>
</dbReference>
<feature type="domain" description="N-acetyltransferase" evidence="1">
    <location>
        <begin position="181"/>
        <end position="314"/>
    </location>
</feature>
<dbReference type="PROSITE" id="PS51186">
    <property type="entry name" value="GNAT"/>
    <property type="match status" value="1"/>
</dbReference>
<sequence length="314" mass="34491">MLFRSATVSDTDRVAAVVVDEPVGWIPAERYLDELGQRMYRPEWTWLAEDEGRLMGRALWWGQSTAEHPVDLDCLYVDASVSDRAKVAAGLLSAGLEDFAARGASRLPIFTLRLTGGWRDDPAVVAAYEWRHAAAQAAGLSHVVERLQLEWTADAGLPAAGDRLTYARASDEEFLEMFRRIAVGTLDDGTRKDIAEMGAEAAARHNMDFYLDCLGERDWWRLAYDATGEVVGLAIPSATPYARNIGYIGVVPEFRGRGYVDEVLAEMTRMQAEAGAERITATTDMGNAPMAAAFARAGYKVTEIRMVYSVPAAS</sequence>
<evidence type="ECO:0000313" key="3">
    <source>
        <dbReference type="Proteomes" id="UP000642284"/>
    </source>
</evidence>
<comment type="caution">
    <text evidence="2">The sequence shown here is derived from an EMBL/GenBank/DDBJ whole genome shotgun (WGS) entry which is preliminary data.</text>
</comment>
<accession>A0ABR7SHY2</accession>
<reference evidence="2 3" key="1">
    <citation type="submission" date="2020-08" db="EMBL/GenBank/DDBJ databases">
        <title>Genemic of Streptomyces polyaspartic.</title>
        <authorList>
            <person name="Liu W."/>
        </authorList>
    </citation>
    <scope>NUCLEOTIDE SEQUENCE [LARGE SCALE GENOMIC DNA]</scope>
    <source>
        <strain evidence="2 3">TRM66268-LWL</strain>
    </source>
</reference>
<dbReference type="RefSeq" id="WP_187815319.1">
    <property type="nucleotide sequence ID" value="NZ_JACTVJ010000010.1"/>
</dbReference>
<dbReference type="InterPro" id="IPR016181">
    <property type="entry name" value="Acyl_CoA_acyltransferase"/>
</dbReference>
<gene>
    <name evidence="2" type="ORF">H9Y04_20110</name>
</gene>
<keyword evidence="3" id="KW-1185">Reference proteome</keyword>
<proteinExistence type="predicted"/>
<evidence type="ECO:0000313" key="2">
    <source>
        <dbReference type="EMBL" id="MBC9714859.1"/>
    </source>
</evidence>
<dbReference type="Pfam" id="PF13302">
    <property type="entry name" value="Acetyltransf_3"/>
    <property type="match status" value="1"/>
</dbReference>
<protein>
    <submittedName>
        <fullName evidence="2">GNAT family N-acetyltransferase</fullName>
    </submittedName>
</protein>
<evidence type="ECO:0000259" key="1">
    <source>
        <dbReference type="PROSITE" id="PS51186"/>
    </source>
</evidence>
<organism evidence="2 3">
    <name type="scientific">Streptomyces polyasparticus</name>
    <dbReference type="NCBI Taxonomy" id="2767826"/>
    <lineage>
        <taxon>Bacteria</taxon>
        <taxon>Bacillati</taxon>
        <taxon>Actinomycetota</taxon>
        <taxon>Actinomycetes</taxon>
        <taxon>Kitasatosporales</taxon>
        <taxon>Streptomycetaceae</taxon>
        <taxon>Streptomyces</taxon>
    </lineage>
</organism>
<dbReference type="EMBL" id="JACTVJ010000010">
    <property type="protein sequence ID" value="MBC9714859.1"/>
    <property type="molecule type" value="Genomic_DNA"/>
</dbReference>
<dbReference type="Proteomes" id="UP000642284">
    <property type="component" value="Unassembled WGS sequence"/>
</dbReference>
<dbReference type="SUPFAM" id="SSF55729">
    <property type="entry name" value="Acyl-CoA N-acyltransferases (Nat)"/>
    <property type="match status" value="2"/>
</dbReference>